<dbReference type="GO" id="GO:0046933">
    <property type="term" value="F:proton-transporting ATP synthase activity, rotational mechanism"/>
    <property type="evidence" value="ECO:0007669"/>
    <property type="project" value="InterPro"/>
</dbReference>
<dbReference type="PANTHER" id="PTHR13822">
    <property type="entry name" value="ATP SYNTHASE DELTA/EPSILON CHAIN"/>
    <property type="match status" value="1"/>
</dbReference>
<keyword evidence="10" id="KW-0472">Membrane</keyword>
<dbReference type="OMA" id="HQTLYSE"/>
<gene>
    <name evidence="15" type="ORF">NEOLI_003317</name>
</gene>
<evidence type="ECO:0000256" key="9">
    <source>
        <dbReference type="ARBA" id="ARBA00023128"/>
    </source>
</evidence>
<dbReference type="FunFam" id="2.60.15.10:FF:000003">
    <property type="entry name" value="ATP synthase subunit delta, mitochondrial"/>
    <property type="match status" value="1"/>
</dbReference>
<protein>
    <recommendedName>
        <fullName evidence="3">ATP synthase subunit delta, mitochondrial</fullName>
    </recommendedName>
    <alternativeName>
        <fullName evidence="13">F-ATPase delta subunit</fullName>
    </alternativeName>
</protein>
<comment type="similarity">
    <text evidence="2">Belongs to the ATPase epsilon chain family.</text>
</comment>
<evidence type="ECO:0000313" key="15">
    <source>
        <dbReference type="EMBL" id="OLL24776.1"/>
    </source>
</evidence>
<keyword evidence="16" id="KW-1185">Reference proteome</keyword>
<dbReference type="SUPFAM" id="SSF51344">
    <property type="entry name" value="Epsilon subunit of F1F0-ATP synthase N-terminal domain"/>
    <property type="match status" value="1"/>
</dbReference>
<evidence type="ECO:0000256" key="7">
    <source>
        <dbReference type="ARBA" id="ARBA00022946"/>
    </source>
</evidence>
<evidence type="ECO:0000256" key="13">
    <source>
        <dbReference type="ARBA" id="ARBA00031669"/>
    </source>
</evidence>
<dbReference type="STRING" id="1198029.A0A1U7LQ28"/>
<dbReference type="OrthoDB" id="270171at2759"/>
<organism evidence="15 16">
    <name type="scientific">Neolecta irregularis (strain DAH-3)</name>
    <dbReference type="NCBI Taxonomy" id="1198029"/>
    <lineage>
        <taxon>Eukaryota</taxon>
        <taxon>Fungi</taxon>
        <taxon>Dikarya</taxon>
        <taxon>Ascomycota</taxon>
        <taxon>Taphrinomycotina</taxon>
        <taxon>Neolectales</taxon>
        <taxon>Neolectaceae</taxon>
        <taxon>Neolecta</taxon>
    </lineage>
</organism>
<evidence type="ECO:0000256" key="8">
    <source>
        <dbReference type="ARBA" id="ARBA00023065"/>
    </source>
</evidence>
<dbReference type="InterPro" id="IPR036771">
    <property type="entry name" value="ATPsynth_dsu/esu_N"/>
</dbReference>
<keyword evidence="6" id="KW-0999">Mitochondrion inner membrane</keyword>
<evidence type="ECO:0000256" key="1">
    <source>
        <dbReference type="ARBA" id="ARBA00004273"/>
    </source>
</evidence>
<evidence type="ECO:0000256" key="6">
    <source>
        <dbReference type="ARBA" id="ARBA00022792"/>
    </source>
</evidence>
<evidence type="ECO:0000256" key="4">
    <source>
        <dbReference type="ARBA" id="ARBA00022448"/>
    </source>
</evidence>
<evidence type="ECO:0000256" key="12">
    <source>
        <dbReference type="ARBA" id="ARBA00023310"/>
    </source>
</evidence>
<dbReference type="EMBL" id="LXFE01000631">
    <property type="protein sequence ID" value="OLL24776.1"/>
    <property type="molecule type" value="Genomic_DNA"/>
</dbReference>
<dbReference type="InterPro" id="IPR001469">
    <property type="entry name" value="ATP_synth_F1_dsu/esu"/>
</dbReference>
<dbReference type="PANTHER" id="PTHR13822:SF7">
    <property type="entry name" value="ATP SYNTHASE SUBUNIT DELTA, MITOCHONDRIAL"/>
    <property type="match status" value="1"/>
</dbReference>
<evidence type="ECO:0000256" key="3">
    <source>
        <dbReference type="ARBA" id="ARBA00016960"/>
    </source>
</evidence>
<keyword evidence="11" id="KW-0139">CF(1)</keyword>
<proteinExistence type="inferred from homology"/>
<dbReference type="HAMAP" id="MF_00530">
    <property type="entry name" value="ATP_synth_epsil_bac"/>
    <property type="match status" value="1"/>
</dbReference>
<name>A0A1U7LQ28_NEOID</name>
<dbReference type="AlphaFoldDB" id="A0A1U7LQ28"/>
<dbReference type="NCBIfam" id="TIGR01216">
    <property type="entry name" value="ATP_synt_epsi"/>
    <property type="match status" value="1"/>
</dbReference>
<keyword evidence="9" id="KW-0496">Mitochondrion</keyword>
<dbReference type="GO" id="GO:0045259">
    <property type="term" value="C:proton-transporting ATP synthase complex"/>
    <property type="evidence" value="ECO:0007669"/>
    <property type="project" value="UniProtKB-KW"/>
</dbReference>
<comment type="caution">
    <text evidence="15">The sequence shown here is derived from an EMBL/GenBank/DDBJ whole genome shotgun (WGS) entry which is preliminary data.</text>
</comment>
<sequence>MLCRSAILRVPFRRGYATVTDTLALTLSVPHKALFNATAVQQVNLPGTSGDMGILANHVACIEQLKPGVVEIIGEDNSVQKYFVSGGFAVVQPNSILNINAIEASPLEDFNPETVQKYLADAERSLSSGNEEEKLVAEVEVEVLNALSASLK</sequence>
<evidence type="ECO:0000256" key="2">
    <source>
        <dbReference type="ARBA" id="ARBA00005712"/>
    </source>
</evidence>
<evidence type="ECO:0000259" key="14">
    <source>
        <dbReference type="Pfam" id="PF02823"/>
    </source>
</evidence>
<evidence type="ECO:0000256" key="11">
    <source>
        <dbReference type="ARBA" id="ARBA00023196"/>
    </source>
</evidence>
<dbReference type="InterPro" id="IPR020546">
    <property type="entry name" value="ATP_synth_F1_dsu/esu_N"/>
</dbReference>
<reference evidence="15 16" key="1">
    <citation type="submission" date="2016-04" db="EMBL/GenBank/DDBJ databases">
        <title>Evolutionary innovation and constraint leading to complex multicellularity in the Ascomycota.</title>
        <authorList>
            <person name="Cisse O."/>
            <person name="Nguyen A."/>
            <person name="Hewitt D.A."/>
            <person name="Jedd G."/>
            <person name="Stajich J.E."/>
        </authorList>
    </citation>
    <scope>NUCLEOTIDE SEQUENCE [LARGE SCALE GENOMIC DNA]</scope>
    <source>
        <strain evidence="15 16">DAH-3</strain>
    </source>
</reference>
<evidence type="ECO:0000256" key="5">
    <source>
        <dbReference type="ARBA" id="ARBA00022781"/>
    </source>
</evidence>
<dbReference type="Proteomes" id="UP000186594">
    <property type="component" value="Unassembled WGS sequence"/>
</dbReference>
<feature type="domain" description="ATP synthase F1 complex delta/epsilon subunit N-terminal" evidence="14">
    <location>
        <begin position="25"/>
        <end position="96"/>
    </location>
</feature>
<accession>A0A1U7LQ28</accession>
<dbReference type="Gene3D" id="6.10.140.880">
    <property type="match status" value="1"/>
</dbReference>
<dbReference type="CDD" id="cd12152">
    <property type="entry name" value="F1-ATPase_delta"/>
    <property type="match status" value="1"/>
</dbReference>
<keyword evidence="4" id="KW-0813">Transport</keyword>
<dbReference type="GO" id="GO:0005743">
    <property type="term" value="C:mitochondrial inner membrane"/>
    <property type="evidence" value="ECO:0007669"/>
    <property type="project" value="UniProtKB-SubCell"/>
</dbReference>
<keyword evidence="7" id="KW-0809">Transit peptide</keyword>
<keyword evidence="5" id="KW-0375">Hydrogen ion transport</keyword>
<dbReference type="Gene3D" id="2.60.15.10">
    <property type="entry name" value="F0F1 ATP synthase delta/epsilon subunit, N-terminal"/>
    <property type="match status" value="1"/>
</dbReference>
<evidence type="ECO:0000256" key="10">
    <source>
        <dbReference type="ARBA" id="ARBA00023136"/>
    </source>
</evidence>
<keyword evidence="8" id="KW-0406">Ion transport</keyword>
<dbReference type="Pfam" id="PF02823">
    <property type="entry name" value="ATP-synt_DE_N"/>
    <property type="match status" value="1"/>
</dbReference>
<evidence type="ECO:0000313" key="16">
    <source>
        <dbReference type="Proteomes" id="UP000186594"/>
    </source>
</evidence>
<comment type="subcellular location">
    <subcellularLocation>
        <location evidence="1">Mitochondrion inner membrane</location>
    </subcellularLocation>
</comment>
<keyword evidence="12" id="KW-0066">ATP synthesis</keyword>